<name>A0ABZ0KW79_9BACL</name>
<evidence type="ECO:0000313" key="2">
    <source>
        <dbReference type="Proteomes" id="UP001303532"/>
    </source>
</evidence>
<reference evidence="1 2" key="1">
    <citation type="submission" date="2023-01" db="EMBL/GenBank/DDBJ databases">
        <title>Sporosarcina sp. nov., isolated from Korean tranditional fermented seafood 'Jeotgal'.</title>
        <authorList>
            <person name="Yang A.-I."/>
        </authorList>
    </citation>
    <scope>NUCLEOTIDE SEQUENCE [LARGE SCALE GENOMIC DNA]</scope>
    <source>
        <strain evidence="1 2">B2O-1</strain>
    </source>
</reference>
<organism evidence="1 2">
    <name type="scientific">Sporosarcina jeotgali</name>
    <dbReference type="NCBI Taxonomy" id="3020056"/>
    <lineage>
        <taxon>Bacteria</taxon>
        <taxon>Bacillati</taxon>
        <taxon>Bacillota</taxon>
        <taxon>Bacilli</taxon>
        <taxon>Bacillales</taxon>
        <taxon>Caryophanaceae</taxon>
        <taxon>Sporosarcina</taxon>
    </lineage>
</organism>
<accession>A0ABZ0KW79</accession>
<evidence type="ECO:0000313" key="1">
    <source>
        <dbReference type="EMBL" id="WOV83119.1"/>
    </source>
</evidence>
<proteinExistence type="predicted"/>
<dbReference type="Proteomes" id="UP001303532">
    <property type="component" value="Chromosome"/>
</dbReference>
<gene>
    <name evidence="1" type="ORF">PGH26_09265</name>
</gene>
<evidence type="ECO:0008006" key="3">
    <source>
        <dbReference type="Google" id="ProtNLM"/>
    </source>
</evidence>
<dbReference type="EMBL" id="CP116341">
    <property type="protein sequence ID" value="WOV83119.1"/>
    <property type="molecule type" value="Genomic_DNA"/>
</dbReference>
<sequence length="57" mass="6788">METMNLRTQQNEMKPTIQMVKDDIYIELSTNSEIRKLCTDCMDGARILYNRYMNDAH</sequence>
<keyword evidence="2" id="KW-1185">Reference proteome</keyword>
<dbReference type="RefSeq" id="WP_323690795.1">
    <property type="nucleotide sequence ID" value="NZ_CP116341.1"/>
</dbReference>
<protein>
    <recommendedName>
        <fullName evidence="3">Transposase</fullName>
    </recommendedName>
</protein>